<dbReference type="Pfam" id="PF00096">
    <property type="entry name" value="zf-C2H2"/>
    <property type="match status" value="3"/>
</dbReference>
<feature type="domain" description="C2H2-type" evidence="11">
    <location>
        <begin position="349"/>
        <end position="376"/>
    </location>
</feature>
<keyword evidence="2" id="KW-0479">Metal-binding</keyword>
<feature type="domain" description="C2H2-type" evidence="11">
    <location>
        <begin position="377"/>
        <end position="405"/>
    </location>
</feature>
<proteinExistence type="predicted"/>
<keyword evidence="5" id="KW-0862">Zinc</keyword>
<evidence type="ECO:0000256" key="9">
    <source>
        <dbReference type="PROSITE-ProRule" id="PRU00042"/>
    </source>
</evidence>
<dbReference type="PROSITE" id="PS50157">
    <property type="entry name" value="ZINC_FINGER_C2H2_2"/>
    <property type="match status" value="5"/>
</dbReference>
<evidence type="ECO:0000256" key="1">
    <source>
        <dbReference type="ARBA" id="ARBA00004123"/>
    </source>
</evidence>
<keyword evidence="8" id="KW-0539">Nucleus</keyword>
<dbReference type="EnsemblMetazoa" id="AFAF018387-RA">
    <property type="protein sequence ID" value="AFAF018387-PA"/>
    <property type="gene ID" value="AFAF018387"/>
</dbReference>
<evidence type="ECO:0000256" key="2">
    <source>
        <dbReference type="ARBA" id="ARBA00022723"/>
    </source>
</evidence>
<evidence type="ECO:0000256" key="7">
    <source>
        <dbReference type="ARBA" id="ARBA00023163"/>
    </source>
</evidence>
<dbReference type="PANTHER" id="PTHR47772">
    <property type="entry name" value="ZINC FINGER PROTEIN 200"/>
    <property type="match status" value="1"/>
</dbReference>
<dbReference type="STRING" id="69004.A0A182QWP8"/>
<evidence type="ECO:0000256" key="3">
    <source>
        <dbReference type="ARBA" id="ARBA00022737"/>
    </source>
</evidence>
<evidence type="ECO:0000313" key="13">
    <source>
        <dbReference type="Proteomes" id="UP000075886"/>
    </source>
</evidence>
<sequence length="576" mass="67245">MKVYRLEHFPKVCRICLQHQPEYAMSSLDIFALAYNIPLSDVVDELIESASPDLHHHTATAICKVCCGELNSFLGYKKRLRLVGKFISCLVQLQRGEEVPIKQLFQSHQNELLKILQQLNITNTHELVANELVNEFNEYHAAVMPCEDTRVEPVSSLPMASTEASKSFVVEIGDFSSEEIEEIRDKQEPNQEGCNEENMHLKSIKKQPVGNRLGDDSSSTSSNACSMPQQDGNIQQCHQCPFESHSSKSLLLHMRKHHKNISYKCQQCSRCNLEFANKRELLRHRRSCHRDYMCDMCGLAFDTKFVLETHRKRHATVRQYKCEYCPLDYHTKAEMLLHVRRLHLKAFVVSCPKCALTFSTKQLLAQHMKTHTNQRSHTCNICGFTFNAHTHLNRHMKERHQGVQYQCDHCDLSYRRKDKLRMHVEKTHNIQTYFVCDICLQSYDTDEKLKEHQSHHLYPTDLQCGICLGAYRTEDEFNQHLCITYRENYICCERDYKYHFFYNKHMFLVHGKQTNVRVKPVDGLLVGQYRATRKQAERCPKCEQEFPTRHQKKQHMETCGTMQSKLFDRDGAGLSS</sequence>
<dbReference type="VEuPathDB" id="VectorBase:AFAF018387"/>
<organism evidence="12 13">
    <name type="scientific">Anopheles farauti</name>
    <dbReference type="NCBI Taxonomy" id="69004"/>
    <lineage>
        <taxon>Eukaryota</taxon>
        <taxon>Metazoa</taxon>
        <taxon>Ecdysozoa</taxon>
        <taxon>Arthropoda</taxon>
        <taxon>Hexapoda</taxon>
        <taxon>Insecta</taxon>
        <taxon>Pterygota</taxon>
        <taxon>Neoptera</taxon>
        <taxon>Endopterygota</taxon>
        <taxon>Diptera</taxon>
        <taxon>Nematocera</taxon>
        <taxon>Culicoidea</taxon>
        <taxon>Culicidae</taxon>
        <taxon>Anophelinae</taxon>
        <taxon>Anopheles</taxon>
    </lineage>
</organism>
<evidence type="ECO:0000256" key="6">
    <source>
        <dbReference type="ARBA" id="ARBA00023015"/>
    </source>
</evidence>
<dbReference type="Proteomes" id="UP000075886">
    <property type="component" value="Unassembled WGS sequence"/>
</dbReference>
<name>A0A182QWP8_9DIPT</name>
<keyword evidence="7" id="KW-0804">Transcription</keyword>
<dbReference type="InterPro" id="IPR012934">
    <property type="entry name" value="Znf_AD"/>
</dbReference>
<evidence type="ECO:0000256" key="5">
    <source>
        <dbReference type="ARBA" id="ARBA00022833"/>
    </source>
</evidence>
<dbReference type="Gene3D" id="3.30.160.60">
    <property type="entry name" value="Classic Zinc Finger"/>
    <property type="match status" value="5"/>
</dbReference>
<evidence type="ECO:0000256" key="4">
    <source>
        <dbReference type="ARBA" id="ARBA00022771"/>
    </source>
</evidence>
<dbReference type="InterPro" id="IPR050636">
    <property type="entry name" value="C2H2-ZF_domain-containing"/>
</dbReference>
<reference evidence="12" key="2">
    <citation type="submission" date="2020-05" db="UniProtKB">
        <authorList>
            <consortium name="EnsemblMetazoa"/>
        </authorList>
    </citation>
    <scope>IDENTIFICATION</scope>
    <source>
        <strain evidence="12">FAR1</strain>
    </source>
</reference>
<protein>
    <recommendedName>
        <fullName evidence="11">C2H2-type domain-containing protein</fullName>
    </recommendedName>
</protein>
<dbReference type="SMART" id="SM00868">
    <property type="entry name" value="zf-AD"/>
    <property type="match status" value="1"/>
</dbReference>
<dbReference type="PANTHER" id="PTHR47772:SF13">
    <property type="entry name" value="GASTRULA ZINC FINGER PROTEIN XLCGF49.1-LIKE-RELATED"/>
    <property type="match status" value="1"/>
</dbReference>
<keyword evidence="3" id="KW-0677">Repeat</keyword>
<dbReference type="SMART" id="SM00355">
    <property type="entry name" value="ZnF_C2H2"/>
    <property type="match status" value="9"/>
</dbReference>
<feature type="domain" description="C2H2-type" evidence="11">
    <location>
        <begin position="405"/>
        <end position="428"/>
    </location>
</feature>
<accession>A0A182QWP8</accession>
<evidence type="ECO:0000256" key="8">
    <source>
        <dbReference type="ARBA" id="ARBA00023242"/>
    </source>
</evidence>
<dbReference type="GO" id="GO:0008270">
    <property type="term" value="F:zinc ion binding"/>
    <property type="evidence" value="ECO:0007669"/>
    <property type="project" value="UniProtKB-KW"/>
</dbReference>
<keyword evidence="4 9" id="KW-0863">Zinc-finger</keyword>
<comment type="subcellular location">
    <subcellularLocation>
        <location evidence="1">Nucleus</location>
    </subcellularLocation>
</comment>
<feature type="domain" description="C2H2-type" evidence="11">
    <location>
        <begin position="263"/>
        <end position="289"/>
    </location>
</feature>
<dbReference type="SUPFAM" id="SSF57667">
    <property type="entry name" value="beta-beta-alpha zinc fingers"/>
    <property type="match status" value="4"/>
</dbReference>
<feature type="region of interest" description="Disordered" evidence="10">
    <location>
        <begin position="201"/>
        <end position="226"/>
    </location>
</feature>
<dbReference type="InterPro" id="IPR036236">
    <property type="entry name" value="Znf_C2H2_sf"/>
</dbReference>
<evidence type="ECO:0000313" key="12">
    <source>
        <dbReference type="EnsemblMetazoa" id="AFAF018387-PA"/>
    </source>
</evidence>
<feature type="domain" description="C2H2-type" evidence="11">
    <location>
        <begin position="292"/>
        <end position="319"/>
    </location>
</feature>
<dbReference type="EMBL" id="AXCN02000962">
    <property type="status" value="NOT_ANNOTATED_CDS"/>
    <property type="molecule type" value="Genomic_DNA"/>
</dbReference>
<evidence type="ECO:0000259" key="11">
    <source>
        <dbReference type="PROSITE" id="PS50157"/>
    </source>
</evidence>
<dbReference type="GO" id="GO:0005634">
    <property type="term" value="C:nucleus"/>
    <property type="evidence" value="ECO:0007669"/>
    <property type="project" value="UniProtKB-SubCell"/>
</dbReference>
<dbReference type="InterPro" id="IPR013087">
    <property type="entry name" value="Znf_C2H2_type"/>
</dbReference>
<dbReference type="AlphaFoldDB" id="A0A182QWP8"/>
<evidence type="ECO:0000256" key="10">
    <source>
        <dbReference type="SAM" id="MobiDB-lite"/>
    </source>
</evidence>
<keyword evidence="6" id="KW-0805">Transcription regulation</keyword>
<dbReference type="PROSITE" id="PS00028">
    <property type="entry name" value="ZINC_FINGER_C2H2_1"/>
    <property type="match status" value="6"/>
</dbReference>
<keyword evidence="13" id="KW-1185">Reference proteome</keyword>
<reference evidence="13" key="1">
    <citation type="submission" date="2014-01" db="EMBL/GenBank/DDBJ databases">
        <title>The Genome Sequence of Anopheles farauti FAR1 (V2).</title>
        <authorList>
            <consortium name="The Broad Institute Genomics Platform"/>
            <person name="Neafsey D.E."/>
            <person name="Besansky N."/>
            <person name="Howell P."/>
            <person name="Walton C."/>
            <person name="Young S.K."/>
            <person name="Zeng Q."/>
            <person name="Gargeya S."/>
            <person name="Fitzgerald M."/>
            <person name="Haas B."/>
            <person name="Abouelleil A."/>
            <person name="Allen A.W."/>
            <person name="Alvarado L."/>
            <person name="Arachchi H.M."/>
            <person name="Berlin A.M."/>
            <person name="Chapman S.B."/>
            <person name="Gainer-Dewar J."/>
            <person name="Goldberg J."/>
            <person name="Griggs A."/>
            <person name="Gujja S."/>
            <person name="Hansen M."/>
            <person name="Howarth C."/>
            <person name="Imamovic A."/>
            <person name="Ireland A."/>
            <person name="Larimer J."/>
            <person name="McCowan C."/>
            <person name="Murphy C."/>
            <person name="Pearson M."/>
            <person name="Poon T.W."/>
            <person name="Priest M."/>
            <person name="Roberts A."/>
            <person name="Saif S."/>
            <person name="Shea T."/>
            <person name="Sisk P."/>
            <person name="Sykes S."/>
            <person name="Wortman J."/>
            <person name="Nusbaum C."/>
            <person name="Birren B."/>
        </authorList>
    </citation>
    <scope>NUCLEOTIDE SEQUENCE [LARGE SCALE GENOMIC DNA]</scope>
    <source>
        <strain evidence="13">FAR1</strain>
    </source>
</reference>